<dbReference type="Gene3D" id="3.30.565.60">
    <property type="match status" value="1"/>
</dbReference>
<dbReference type="InterPro" id="IPR038461">
    <property type="entry name" value="Schlafen_AlbA_2_dom_sf"/>
</dbReference>
<protein>
    <submittedName>
        <fullName evidence="2">Transcriptional regulator</fullName>
    </submittedName>
</protein>
<dbReference type="EMBL" id="CACVAW010000060">
    <property type="protein sequence ID" value="CAA6813970.1"/>
    <property type="molecule type" value="Genomic_DNA"/>
</dbReference>
<name>A0A6S6STU6_9BACT</name>
<sequence length="546" mass="63374">MFNYNEDFFLNLIKNNENEILEYKEAKNSFDSMKLGKYFSALSNEANLSHQKCAWLVLGINDNKDIVGTSFRSSEKKLYNLKTEIAEQTNNRITLKSINVVLIKNKRVIFFEIPPALEGIPTSYKGHYYGREYESLQPLSLEEMDRIRTQGNLKDWSKDICQEASIQDLSKQAIQKAKELYQIKNPKLKKEIQNWDNTTFLNKAKICIKGQITNTAIILLGKSESEYLISPAVAKISWILKDINNTMKDYEHFSCPFILNIDKVYKKIRNLKYRYIKNSSLFPEEVDSYHPYIIREALNNCIAHQDYTLGSKISLVENENSTLIFNNAGTFIPQYIKNVLTSNAPEAKYRNSFLTQAMVNLGMIDTVGSGILKMFNIQKEKYFPLPEYSFEDNKVEVLIEGKILDINYATKLAQIPDLSIDEIFALDKLQKNRTIDDEEIKLLKAKKLIEGKKPNFHISAKVAKHTNKKEEYIQLRGINDEYAKKMILDYIKKFGEARKSDLFKLLATKLPDALNQDQKNNKIKNYLQDMKKNNLIKLEGKFWKKI</sequence>
<evidence type="ECO:0000313" key="2">
    <source>
        <dbReference type="EMBL" id="CAA6813970.1"/>
    </source>
</evidence>
<dbReference type="AlphaFoldDB" id="A0A6S6STU6"/>
<dbReference type="Pfam" id="PF13749">
    <property type="entry name" value="HATPase_c_4"/>
    <property type="match status" value="1"/>
</dbReference>
<feature type="domain" description="Schlafen AlbA-2" evidence="1">
    <location>
        <begin position="17"/>
        <end position="138"/>
    </location>
</feature>
<organism evidence="2">
    <name type="scientific">uncultured Campylobacterales bacterium</name>
    <dbReference type="NCBI Taxonomy" id="352960"/>
    <lineage>
        <taxon>Bacteria</taxon>
        <taxon>Pseudomonadati</taxon>
        <taxon>Campylobacterota</taxon>
        <taxon>Epsilonproteobacteria</taxon>
        <taxon>Campylobacterales</taxon>
        <taxon>environmental samples</taxon>
    </lineage>
</organism>
<gene>
    <name evidence="2" type="ORF">HELGO_WM24334</name>
</gene>
<dbReference type="InterPro" id="IPR007421">
    <property type="entry name" value="Schlafen_AlbA_2_dom"/>
</dbReference>
<dbReference type="PANTHER" id="PTHR30595">
    <property type="entry name" value="GLPR-RELATED TRANSCRIPTIONAL REPRESSOR"/>
    <property type="match status" value="1"/>
</dbReference>
<dbReference type="InterPro" id="IPR038475">
    <property type="entry name" value="RecG_C_sf"/>
</dbReference>
<dbReference type="PANTHER" id="PTHR30595:SF6">
    <property type="entry name" value="SCHLAFEN ALBA-2 DOMAIN-CONTAINING PROTEIN"/>
    <property type="match status" value="1"/>
</dbReference>
<accession>A0A6S6STU6</accession>
<dbReference type="Gene3D" id="3.30.950.30">
    <property type="entry name" value="Schlafen, AAA domain"/>
    <property type="match status" value="1"/>
</dbReference>
<proteinExistence type="predicted"/>
<reference evidence="2" key="1">
    <citation type="submission" date="2020-01" db="EMBL/GenBank/DDBJ databases">
        <authorList>
            <person name="Meier V. D."/>
            <person name="Meier V D."/>
        </authorList>
    </citation>
    <scope>NUCLEOTIDE SEQUENCE</scope>
    <source>
        <strain evidence="2">HLG_WM_MAG_12</strain>
    </source>
</reference>
<evidence type="ECO:0000259" key="1">
    <source>
        <dbReference type="Pfam" id="PF04326"/>
    </source>
</evidence>
<dbReference type="Pfam" id="PF04326">
    <property type="entry name" value="SLFN_AlbA_2"/>
    <property type="match status" value="1"/>
</dbReference>